<evidence type="ECO:0000256" key="4">
    <source>
        <dbReference type="ARBA" id="ARBA00022630"/>
    </source>
</evidence>
<comment type="subcellular location">
    <subcellularLocation>
        <location evidence="2">Peroxisome matrix</location>
    </subcellularLocation>
</comment>
<feature type="non-terminal residue" evidence="9">
    <location>
        <position position="310"/>
    </location>
</feature>
<keyword evidence="6" id="KW-0560">Oxidoreductase</keyword>
<evidence type="ECO:0000256" key="7">
    <source>
        <dbReference type="PIRSR" id="PIRSR000189-1"/>
    </source>
</evidence>
<dbReference type="InterPro" id="IPR006181">
    <property type="entry name" value="D-amino_acid_oxidase_CS"/>
</dbReference>
<dbReference type="GO" id="GO:0071949">
    <property type="term" value="F:FAD binding"/>
    <property type="evidence" value="ECO:0007669"/>
    <property type="project" value="InterPro"/>
</dbReference>
<dbReference type="GO" id="GO:0003884">
    <property type="term" value="F:D-amino-acid oxidase activity"/>
    <property type="evidence" value="ECO:0007669"/>
    <property type="project" value="InterPro"/>
</dbReference>
<dbReference type="Proteomes" id="UP000318571">
    <property type="component" value="Chromosome 8"/>
</dbReference>
<dbReference type="InterPro" id="IPR023209">
    <property type="entry name" value="DAO"/>
</dbReference>
<dbReference type="GO" id="GO:0005782">
    <property type="term" value="C:peroxisomal matrix"/>
    <property type="evidence" value="ECO:0007669"/>
    <property type="project" value="UniProtKB-SubCell"/>
</dbReference>
<feature type="binding site" evidence="7">
    <location>
        <position position="130"/>
    </location>
    <ligand>
        <name>FAD</name>
        <dbReference type="ChEBI" id="CHEBI:57692"/>
    </ligand>
</feature>
<keyword evidence="5 7" id="KW-0274">FAD</keyword>
<comment type="cofactor">
    <cofactor evidence="1 7">
        <name>FAD</name>
        <dbReference type="ChEBI" id="CHEBI:57692"/>
    </cofactor>
</comment>
<dbReference type="AlphaFoldDB" id="A0A553N9I5"/>
<dbReference type="GO" id="GO:0019478">
    <property type="term" value="P:D-amino acid catabolic process"/>
    <property type="evidence" value="ECO:0007669"/>
    <property type="project" value="TreeGrafter"/>
</dbReference>
<evidence type="ECO:0000256" key="6">
    <source>
        <dbReference type="ARBA" id="ARBA00023002"/>
    </source>
</evidence>
<feature type="binding site" evidence="7">
    <location>
        <position position="244"/>
    </location>
    <ligand>
        <name>D-dopa</name>
        <dbReference type="ChEBI" id="CHEBI:149689"/>
    </ligand>
</feature>
<evidence type="ECO:0000313" key="10">
    <source>
        <dbReference type="Proteomes" id="UP000318571"/>
    </source>
</evidence>
<name>A0A553N9I5_TIGCA</name>
<feature type="domain" description="FAD dependent oxidoreductase" evidence="8">
    <location>
        <begin position="116"/>
        <end position="288"/>
    </location>
</feature>
<evidence type="ECO:0000256" key="5">
    <source>
        <dbReference type="ARBA" id="ARBA00022827"/>
    </source>
</evidence>
<dbReference type="Gene3D" id="3.40.50.720">
    <property type="entry name" value="NAD(P)-binding Rossmann-like Domain"/>
    <property type="match status" value="2"/>
</dbReference>
<comment type="similarity">
    <text evidence="3">Belongs to the DAMOX/DASOX family.</text>
</comment>
<feature type="binding site" evidence="7">
    <location>
        <position position="147"/>
    </location>
    <ligand>
        <name>FAD</name>
        <dbReference type="ChEBI" id="CHEBI:57692"/>
    </ligand>
</feature>
<dbReference type="EMBL" id="VCGU01000459">
    <property type="protein sequence ID" value="TRY62045.1"/>
    <property type="molecule type" value="Genomic_DNA"/>
</dbReference>
<evidence type="ECO:0000313" key="9">
    <source>
        <dbReference type="EMBL" id="TRY62045.1"/>
    </source>
</evidence>
<evidence type="ECO:0000256" key="2">
    <source>
        <dbReference type="ARBA" id="ARBA00004253"/>
    </source>
</evidence>
<dbReference type="PANTHER" id="PTHR11530">
    <property type="entry name" value="D-AMINO ACID OXIDASE"/>
    <property type="match status" value="1"/>
</dbReference>
<feature type="binding site" evidence="7">
    <location>
        <position position="275"/>
    </location>
    <ligand>
        <name>D-dopa</name>
        <dbReference type="ChEBI" id="CHEBI:149689"/>
    </ligand>
</feature>
<organism evidence="9 10">
    <name type="scientific">Tigriopus californicus</name>
    <name type="common">Marine copepod</name>
    <dbReference type="NCBI Taxonomy" id="6832"/>
    <lineage>
        <taxon>Eukaryota</taxon>
        <taxon>Metazoa</taxon>
        <taxon>Ecdysozoa</taxon>
        <taxon>Arthropoda</taxon>
        <taxon>Crustacea</taxon>
        <taxon>Multicrustacea</taxon>
        <taxon>Hexanauplia</taxon>
        <taxon>Copepoda</taxon>
        <taxon>Harpacticoida</taxon>
        <taxon>Harpacticidae</taxon>
        <taxon>Tigriopus</taxon>
    </lineage>
</organism>
<sequence length="310" mass="34487">MKIAIVGGGIIGISTALFLKQNSNHDVTIVTEKTTPNTTADGAAGIWGPYLLDETPVPDQRRWAKETHDLIEKYWTSAEGGLMGISLVSSTRLNMEQIPPMWHDIVYGFRKMDQSEFKQRGGKVILGVKVSDLTKVGQNYDLVINCTGVWAGEVAKDAKVAPVRGQVMRVRAPWIYRVILDDRDDGNYIITNQDSVVLGGTHQYGDWNTRPCEKDSQFITSGCQTMFPSLLAGAEKIKDWVGLRPGRSSVRLEREALTASNGRKVEVIHNYGHGGSGITIFWGCAKDTFKLVQEVEMEQGHDRMRFITSR</sequence>
<feature type="binding site" evidence="7">
    <location>
        <begin position="274"/>
        <end position="279"/>
    </location>
    <ligand>
        <name>FAD</name>
        <dbReference type="ChEBI" id="CHEBI:57692"/>
    </ligand>
</feature>
<proteinExistence type="inferred from homology"/>
<dbReference type="PIRSF" id="PIRSF000189">
    <property type="entry name" value="D-aa_oxidase"/>
    <property type="match status" value="1"/>
</dbReference>
<protein>
    <recommendedName>
        <fullName evidence="8">FAD dependent oxidoreductase domain-containing protein</fullName>
    </recommendedName>
</protein>
<gene>
    <name evidence="9" type="ORF">TCAL_11069</name>
</gene>
<accession>A0A553N9I5</accession>
<dbReference type="STRING" id="6832.A0A553N9I5"/>
<dbReference type="SUPFAM" id="SSF51971">
    <property type="entry name" value="Nucleotide-binding domain"/>
    <property type="match status" value="1"/>
</dbReference>
<evidence type="ECO:0000256" key="1">
    <source>
        <dbReference type="ARBA" id="ARBA00001974"/>
    </source>
</evidence>
<feature type="domain" description="FAD dependent oxidoreductase" evidence="8">
    <location>
        <begin position="2"/>
        <end position="76"/>
    </location>
</feature>
<dbReference type="PROSITE" id="PS00677">
    <property type="entry name" value="DAO"/>
    <property type="match status" value="1"/>
</dbReference>
<evidence type="ECO:0000259" key="8">
    <source>
        <dbReference type="Pfam" id="PF01266"/>
    </source>
</evidence>
<dbReference type="OMA" id="TDPTRHM"/>
<comment type="caution">
    <text evidence="9">The sequence shown here is derived from an EMBL/GenBank/DDBJ whole genome shotgun (WGS) entry which is preliminary data.</text>
</comment>
<dbReference type="PANTHER" id="PTHR11530:SF11">
    <property type="entry name" value="D-ASPARTATE OXIDASE"/>
    <property type="match status" value="1"/>
</dbReference>
<feature type="binding site" evidence="7">
    <location>
        <position position="188"/>
    </location>
    <ligand>
        <name>D-dopa</name>
        <dbReference type="ChEBI" id="CHEBI:149689"/>
    </ligand>
</feature>
<keyword evidence="4" id="KW-0285">Flavoprotein</keyword>
<dbReference type="Pfam" id="PF01266">
    <property type="entry name" value="DAO"/>
    <property type="match status" value="2"/>
</dbReference>
<reference evidence="9 10" key="1">
    <citation type="journal article" date="2018" name="Nat. Ecol. Evol.">
        <title>Genomic signatures of mitonuclear coevolution across populations of Tigriopus californicus.</title>
        <authorList>
            <person name="Barreto F.S."/>
            <person name="Watson E.T."/>
            <person name="Lima T.G."/>
            <person name="Willett C.S."/>
            <person name="Edmands S."/>
            <person name="Li W."/>
            <person name="Burton R.S."/>
        </authorList>
    </citation>
    <scope>NUCLEOTIDE SEQUENCE [LARGE SCALE GENOMIC DNA]</scope>
    <source>
        <strain evidence="9 10">San Diego</strain>
    </source>
</reference>
<evidence type="ECO:0000256" key="3">
    <source>
        <dbReference type="ARBA" id="ARBA00006730"/>
    </source>
</evidence>
<keyword evidence="10" id="KW-1185">Reference proteome</keyword>
<dbReference type="InterPro" id="IPR006076">
    <property type="entry name" value="FAD-dep_OxRdtase"/>
</dbReference>
<dbReference type="SUPFAM" id="SSF54373">
    <property type="entry name" value="FAD-linked reductases, C-terminal domain"/>
    <property type="match status" value="1"/>
</dbReference>